<organism evidence="2 3">
    <name type="scientific">Prorocentrum cordatum</name>
    <dbReference type="NCBI Taxonomy" id="2364126"/>
    <lineage>
        <taxon>Eukaryota</taxon>
        <taxon>Sar</taxon>
        <taxon>Alveolata</taxon>
        <taxon>Dinophyceae</taxon>
        <taxon>Prorocentrales</taxon>
        <taxon>Prorocentraceae</taxon>
        <taxon>Prorocentrum</taxon>
    </lineage>
</organism>
<comment type="caution">
    <text evidence="2">The sequence shown here is derived from an EMBL/GenBank/DDBJ whole genome shotgun (WGS) entry which is preliminary data.</text>
</comment>
<accession>A0ABN9TKH9</accession>
<sequence length="169" mass="17637">VLPPSCSPGPPWPWRPRQRPRQPSSPPRRCPRGPSRRPSPGRPAAAAGRAVSAGAAGASGDVEAMRSSLEASWQWQARPAAIGDDGRAAVTAPAWRCLRAPCSEGAQAVGDVGWQGALESLARLGISCAVLGELVLLATGLEANSHRVAITVCGWLLLRPLLKPGQPPR</sequence>
<feature type="non-terminal residue" evidence="2">
    <location>
        <position position="1"/>
    </location>
</feature>
<dbReference type="Proteomes" id="UP001189429">
    <property type="component" value="Unassembled WGS sequence"/>
</dbReference>
<keyword evidence="3" id="KW-1185">Reference proteome</keyword>
<dbReference type="EMBL" id="CAUYUJ010014761">
    <property type="protein sequence ID" value="CAK0845736.1"/>
    <property type="molecule type" value="Genomic_DNA"/>
</dbReference>
<gene>
    <name evidence="2" type="ORF">PCOR1329_LOCUS39433</name>
</gene>
<feature type="region of interest" description="Disordered" evidence="1">
    <location>
        <begin position="1"/>
        <end position="54"/>
    </location>
</feature>
<name>A0ABN9TKH9_9DINO</name>
<protein>
    <submittedName>
        <fullName evidence="2">Uncharacterized protein</fullName>
    </submittedName>
</protein>
<feature type="compositionally biased region" description="Pro residues" evidence="1">
    <location>
        <begin position="1"/>
        <end position="14"/>
    </location>
</feature>
<evidence type="ECO:0000313" key="2">
    <source>
        <dbReference type="EMBL" id="CAK0845736.1"/>
    </source>
</evidence>
<feature type="compositionally biased region" description="Low complexity" evidence="1">
    <location>
        <begin position="36"/>
        <end position="54"/>
    </location>
</feature>
<evidence type="ECO:0000256" key="1">
    <source>
        <dbReference type="SAM" id="MobiDB-lite"/>
    </source>
</evidence>
<proteinExistence type="predicted"/>
<reference evidence="2" key="1">
    <citation type="submission" date="2023-10" db="EMBL/GenBank/DDBJ databases">
        <authorList>
            <person name="Chen Y."/>
            <person name="Shah S."/>
            <person name="Dougan E. K."/>
            <person name="Thang M."/>
            <person name="Chan C."/>
        </authorList>
    </citation>
    <scope>NUCLEOTIDE SEQUENCE [LARGE SCALE GENOMIC DNA]</scope>
</reference>
<evidence type="ECO:0000313" key="3">
    <source>
        <dbReference type="Proteomes" id="UP001189429"/>
    </source>
</evidence>